<evidence type="ECO:0000256" key="1">
    <source>
        <dbReference type="SAM" id="MobiDB-lite"/>
    </source>
</evidence>
<organism evidence="2 3">
    <name type="scientific">Apatococcus fuscideae</name>
    <dbReference type="NCBI Taxonomy" id="2026836"/>
    <lineage>
        <taxon>Eukaryota</taxon>
        <taxon>Viridiplantae</taxon>
        <taxon>Chlorophyta</taxon>
        <taxon>core chlorophytes</taxon>
        <taxon>Trebouxiophyceae</taxon>
        <taxon>Chlorellales</taxon>
        <taxon>Chlorellaceae</taxon>
        <taxon>Apatococcus</taxon>
    </lineage>
</organism>
<comment type="caution">
    <text evidence="2">The sequence shown here is derived from an EMBL/GenBank/DDBJ whole genome shotgun (WGS) entry which is preliminary data.</text>
</comment>
<reference evidence="2 3" key="1">
    <citation type="journal article" date="2024" name="Nat. Commun.">
        <title>Phylogenomics reveals the evolutionary origins of lichenization in chlorophyte algae.</title>
        <authorList>
            <person name="Puginier C."/>
            <person name="Libourel C."/>
            <person name="Otte J."/>
            <person name="Skaloud P."/>
            <person name="Haon M."/>
            <person name="Grisel S."/>
            <person name="Petersen M."/>
            <person name="Berrin J.G."/>
            <person name="Delaux P.M."/>
            <person name="Dal Grande F."/>
            <person name="Keller J."/>
        </authorList>
    </citation>
    <scope>NUCLEOTIDE SEQUENCE [LARGE SCALE GENOMIC DNA]</scope>
    <source>
        <strain evidence="2 3">SAG 2523</strain>
    </source>
</reference>
<accession>A0AAW1SSY7</accession>
<dbReference type="EMBL" id="JALJOV010001081">
    <property type="protein sequence ID" value="KAK9854818.1"/>
    <property type="molecule type" value="Genomic_DNA"/>
</dbReference>
<dbReference type="AlphaFoldDB" id="A0AAW1SSY7"/>
<name>A0AAW1SSY7_9CHLO</name>
<evidence type="ECO:0000313" key="2">
    <source>
        <dbReference type="EMBL" id="KAK9854818.1"/>
    </source>
</evidence>
<gene>
    <name evidence="2" type="ORF">WJX84_005184</name>
</gene>
<protein>
    <submittedName>
        <fullName evidence="2">Uncharacterized protein</fullName>
    </submittedName>
</protein>
<dbReference type="Proteomes" id="UP001485043">
    <property type="component" value="Unassembled WGS sequence"/>
</dbReference>
<proteinExistence type="predicted"/>
<feature type="region of interest" description="Disordered" evidence="1">
    <location>
        <begin position="1"/>
        <end position="79"/>
    </location>
</feature>
<evidence type="ECO:0000313" key="3">
    <source>
        <dbReference type="Proteomes" id="UP001485043"/>
    </source>
</evidence>
<keyword evidence="3" id="KW-1185">Reference proteome</keyword>
<sequence length="109" mass="11354">MCQRGCWRGGEPPEMKAQGRPPGQPDPPASEGRGAPPAPSEEPASTVAARARGAPWFNCEGDKGGSGDQRPARGICYPAPSGSDKSDVFWCTAKDTEASRGYAIHVAAQ</sequence>